<evidence type="ECO:0000313" key="2">
    <source>
        <dbReference type="Proteomes" id="UP000016922"/>
    </source>
</evidence>
<dbReference type="HOGENOM" id="CLU_1111492_0_0_1"/>
<dbReference type="EMBL" id="KE145353">
    <property type="protein sequence ID" value="EPE36356.1"/>
    <property type="molecule type" value="Genomic_DNA"/>
</dbReference>
<protein>
    <submittedName>
        <fullName evidence="1">Uncharacterized protein</fullName>
    </submittedName>
</protein>
<name>S3DWP6_GLAL2</name>
<sequence>MIYSQDKAAYKNEFLEFLKTDIIDSWFQNGPKLFYNYGKTRQISSTRTARFKIETDSLRDPGWLNVQVLDYEYEEVDVENGFFPGFEEEISRRVRAEIWAPYPNPNKCVRWIYDENLKAAFLRSFENMWPLGYSREQLVLRMDPRQAVDRIRSTDLGETPKRILEGGFEIRTTVFRRVEGVLEGSVKVLELPVRDVDGKLPKEVVVVEWDASEDRTALDGNLNERVVEGLRIKLSLRRLMTKNRLEVEKE</sequence>
<dbReference type="GeneID" id="19464748"/>
<dbReference type="RefSeq" id="XP_008077174.1">
    <property type="nucleotide sequence ID" value="XM_008078983.1"/>
</dbReference>
<gene>
    <name evidence="1" type="ORF">GLAREA_05694</name>
</gene>
<organism evidence="1 2">
    <name type="scientific">Glarea lozoyensis (strain ATCC 20868 / MF5171)</name>
    <dbReference type="NCBI Taxonomy" id="1116229"/>
    <lineage>
        <taxon>Eukaryota</taxon>
        <taxon>Fungi</taxon>
        <taxon>Dikarya</taxon>
        <taxon>Ascomycota</taxon>
        <taxon>Pezizomycotina</taxon>
        <taxon>Leotiomycetes</taxon>
        <taxon>Helotiales</taxon>
        <taxon>Helotiaceae</taxon>
        <taxon>Glarea</taxon>
    </lineage>
</organism>
<evidence type="ECO:0000313" key="1">
    <source>
        <dbReference type="EMBL" id="EPE36356.1"/>
    </source>
</evidence>
<dbReference type="KEGG" id="glz:GLAREA_05694"/>
<accession>S3DWP6</accession>
<keyword evidence="2" id="KW-1185">Reference proteome</keyword>
<dbReference type="AlphaFoldDB" id="S3DWP6"/>
<reference evidence="1 2" key="1">
    <citation type="journal article" date="2013" name="BMC Genomics">
        <title>Genomics-driven discovery of the pneumocandin biosynthetic gene cluster in the fungus Glarea lozoyensis.</title>
        <authorList>
            <person name="Chen L."/>
            <person name="Yue Q."/>
            <person name="Zhang X."/>
            <person name="Xiang M."/>
            <person name="Wang C."/>
            <person name="Li S."/>
            <person name="Che Y."/>
            <person name="Ortiz-Lopez F.J."/>
            <person name="Bills G.F."/>
            <person name="Liu X."/>
            <person name="An Z."/>
        </authorList>
    </citation>
    <scope>NUCLEOTIDE SEQUENCE [LARGE SCALE GENOMIC DNA]</scope>
    <source>
        <strain evidence="2">ATCC 20868 / MF5171</strain>
    </source>
</reference>
<proteinExistence type="predicted"/>
<dbReference type="Proteomes" id="UP000016922">
    <property type="component" value="Unassembled WGS sequence"/>
</dbReference>